<proteinExistence type="predicted"/>
<dbReference type="Pfam" id="PF00092">
    <property type="entry name" value="VWA"/>
    <property type="match status" value="1"/>
</dbReference>
<evidence type="ECO:0000259" key="1">
    <source>
        <dbReference type="PROSITE" id="PS50234"/>
    </source>
</evidence>
<reference evidence="2" key="1">
    <citation type="submission" date="2022-12" db="EMBL/GenBank/DDBJ databases">
        <title>Jiella pelagia sp. nov., isolated from phosphonate enriched culture of Northwest Pacific surface seawater.</title>
        <authorList>
            <person name="Shin D.Y."/>
            <person name="Hwang C.Y."/>
        </authorList>
    </citation>
    <scope>NUCLEOTIDE SEQUENCE</scope>
    <source>
        <strain evidence="2">HL-NP1</strain>
    </source>
</reference>
<evidence type="ECO:0000313" key="3">
    <source>
        <dbReference type="Proteomes" id="UP001164020"/>
    </source>
</evidence>
<dbReference type="InterPro" id="IPR036465">
    <property type="entry name" value="vWFA_dom_sf"/>
</dbReference>
<protein>
    <submittedName>
        <fullName evidence="2">VWA domain-containing protein</fullName>
    </submittedName>
</protein>
<name>A0ABY7BUD9_9HYPH</name>
<dbReference type="Proteomes" id="UP001164020">
    <property type="component" value="Chromosome"/>
</dbReference>
<accession>A0ABY7BUD9</accession>
<dbReference type="EMBL" id="CP114029">
    <property type="protein sequence ID" value="WAP67044.1"/>
    <property type="molecule type" value="Genomic_DNA"/>
</dbReference>
<gene>
    <name evidence="2" type="ORF">OH818_15595</name>
</gene>
<dbReference type="PROSITE" id="PS50234">
    <property type="entry name" value="VWFA"/>
    <property type="match status" value="1"/>
</dbReference>
<dbReference type="SUPFAM" id="SSF53300">
    <property type="entry name" value="vWA-like"/>
    <property type="match status" value="1"/>
</dbReference>
<dbReference type="InterPro" id="IPR002035">
    <property type="entry name" value="VWF_A"/>
</dbReference>
<sequence>MPLTSDFSALRTAVNALDPSGNTNITVGVQWGMEALSAAYPLQGANADKRTKRIMIVLTDGENTENRWDNSSNSGAIDDRTKLACSNAKAIKNEDGTVLELYTIRVIEGNDSLLKSCATDAGHYYSVTNANELSAVFQDIAERVKRLRIVS</sequence>
<organism evidence="2 3">
    <name type="scientific">Jiella pelagia</name>
    <dbReference type="NCBI Taxonomy" id="2986949"/>
    <lineage>
        <taxon>Bacteria</taxon>
        <taxon>Pseudomonadati</taxon>
        <taxon>Pseudomonadota</taxon>
        <taxon>Alphaproteobacteria</taxon>
        <taxon>Hyphomicrobiales</taxon>
        <taxon>Aurantimonadaceae</taxon>
        <taxon>Jiella</taxon>
    </lineage>
</organism>
<dbReference type="Gene3D" id="3.40.50.410">
    <property type="entry name" value="von Willebrand factor, type A domain"/>
    <property type="match status" value="1"/>
</dbReference>
<evidence type="ECO:0000313" key="2">
    <source>
        <dbReference type="EMBL" id="WAP67044.1"/>
    </source>
</evidence>
<dbReference type="RefSeq" id="WP_268879493.1">
    <property type="nucleotide sequence ID" value="NZ_CP114029.1"/>
</dbReference>
<feature type="domain" description="VWFA" evidence="1">
    <location>
        <begin position="1"/>
        <end position="140"/>
    </location>
</feature>
<keyword evidence="3" id="KW-1185">Reference proteome</keyword>